<dbReference type="InterPro" id="IPR003673">
    <property type="entry name" value="CoA-Trfase_fam_III"/>
</dbReference>
<evidence type="ECO:0000313" key="2">
    <source>
        <dbReference type="EMBL" id="CAB4833680.1"/>
    </source>
</evidence>
<dbReference type="Gene3D" id="3.40.50.10540">
    <property type="entry name" value="Crotonobetainyl-coa:carnitine coa-transferase, domain 1"/>
    <property type="match status" value="1"/>
</dbReference>
<dbReference type="Pfam" id="PF02515">
    <property type="entry name" value="CoA_transf_3"/>
    <property type="match status" value="1"/>
</dbReference>
<evidence type="ECO:0000256" key="1">
    <source>
        <dbReference type="ARBA" id="ARBA00022679"/>
    </source>
</evidence>
<organism evidence="2">
    <name type="scientific">freshwater metagenome</name>
    <dbReference type="NCBI Taxonomy" id="449393"/>
    <lineage>
        <taxon>unclassified sequences</taxon>
        <taxon>metagenomes</taxon>
        <taxon>ecological metagenomes</taxon>
    </lineage>
</organism>
<name>A0A6J7AMH9_9ZZZZ</name>
<dbReference type="PANTHER" id="PTHR48207">
    <property type="entry name" value="SUCCINATE--HYDROXYMETHYLGLUTARATE COA-TRANSFERASE"/>
    <property type="match status" value="1"/>
</dbReference>
<dbReference type="InterPro" id="IPR050483">
    <property type="entry name" value="CoA-transferase_III_domain"/>
</dbReference>
<dbReference type="GO" id="GO:0008410">
    <property type="term" value="F:CoA-transferase activity"/>
    <property type="evidence" value="ECO:0007669"/>
    <property type="project" value="TreeGrafter"/>
</dbReference>
<dbReference type="PANTHER" id="PTHR48207:SF4">
    <property type="entry name" value="BLL6097 PROTEIN"/>
    <property type="match status" value="1"/>
</dbReference>
<keyword evidence="1" id="KW-0808">Transferase</keyword>
<reference evidence="2" key="1">
    <citation type="submission" date="2020-05" db="EMBL/GenBank/DDBJ databases">
        <authorList>
            <person name="Chiriac C."/>
            <person name="Salcher M."/>
            <person name="Ghai R."/>
            <person name="Kavagutti S V."/>
        </authorList>
    </citation>
    <scope>NUCLEOTIDE SEQUENCE</scope>
</reference>
<dbReference type="InterPro" id="IPR023606">
    <property type="entry name" value="CoA-Trfase_III_dom_1_sf"/>
</dbReference>
<dbReference type="InterPro" id="IPR044855">
    <property type="entry name" value="CoA-Trfase_III_dom3_sf"/>
</dbReference>
<accession>A0A6J7AMH9</accession>
<dbReference type="AlphaFoldDB" id="A0A6J7AMH9"/>
<dbReference type="SUPFAM" id="SSF89796">
    <property type="entry name" value="CoA-transferase family III (CaiB/BaiF)"/>
    <property type="match status" value="1"/>
</dbReference>
<gene>
    <name evidence="2" type="ORF">UFOPK3099_02390</name>
</gene>
<proteinExistence type="predicted"/>
<sequence length="396" mass="42736">MPGPLADVRVLDLTSVVMGPFATQILGDLGADVITVEDVKGDTNRTMGLGPHPQFSGVSLNLLRNKRNISLDLRHPEGLEACLRLAEQSDILITNLRPGSLTRLGLDYESVRARSPRIIYCQAAGWPSDSPEADKPAYDDVVQAASGVAAVFQLRDGDPSIAPTIMADKLSGMTIVYGVLAALHHRDTTGEGQRLEVPMVEAVRAFMLAEHLSAAATVPPIGPAGLPRVLLPGRHPQRSADGWIHVLPYTAQNYNDLFAAGGRHDLVDDTRMATRWSRLEFAAELYREVAELILTRTTAEWLAYCELHDIPAGPVRTLDELVEELPVADHPIVGEYRVLPGGVRFDATPASVRRHAPLVGQHGDEVLAEIGYTAAEVAALRAEGVLHTLAATDPLP</sequence>
<protein>
    <submittedName>
        <fullName evidence="2">Unannotated protein</fullName>
    </submittedName>
</protein>
<dbReference type="EMBL" id="CAFAAV010000232">
    <property type="protein sequence ID" value="CAB4833680.1"/>
    <property type="molecule type" value="Genomic_DNA"/>
</dbReference>
<dbReference type="Gene3D" id="3.30.1540.10">
    <property type="entry name" value="formyl-coa transferase, domain 3"/>
    <property type="match status" value="1"/>
</dbReference>